<protein>
    <submittedName>
        <fullName evidence="1">Competence protein ComFB</fullName>
    </submittedName>
</protein>
<dbReference type="OrthoDB" id="5616024at2"/>
<organism evidence="1 2">
    <name type="scientific">Soehngenia longivitae</name>
    <dbReference type="NCBI Taxonomy" id="2562294"/>
    <lineage>
        <taxon>Bacteria</taxon>
        <taxon>Bacillati</taxon>
        <taxon>Bacillota</taxon>
        <taxon>Tissierellia</taxon>
        <taxon>Tissierellales</taxon>
        <taxon>Tissierellaceae</taxon>
        <taxon>Soehngenia</taxon>
    </lineage>
</organism>
<accession>A0A4Z0D9P7</accession>
<dbReference type="Proteomes" id="UP000298381">
    <property type="component" value="Unassembled WGS sequence"/>
</dbReference>
<evidence type="ECO:0000313" key="1">
    <source>
        <dbReference type="EMBL" id="TFZ41600.1"/>
    </source>
</evidence>
<name>A0A4Z0D9P7_9FIRM</name>
<proteinExistence type="predicted"/>
<dbReference type="EMBL" id="SRIB01000001">
    <property type="protein sequence ID" value="TFZ41600.1"/>
    <property type="molecule type" value="Genomic_DNA"/>
</dbReference>
<dbReference type="InterPro" id="IPR019657">
    <property type="entry name" value="ComFB"/>
</dbReference>
<comment type="caution">
    <text evidence="1">The sequence shown here is derived from an EMBL/GenBank/DDBJ whole genome shotgun (WGS) entry which is preliminary data.</text>
</comment>
<sequence length="90" mass="10239">MKLHNHMEDLVLSYVDKLSPQFDSVCKCEKCRLDIAALALNNLPGMYSVTEIGEVYSKIKEMEAQYVADVIKEVTRAIEIVSIKPIHENK</sequence>
<gene>
    <name evidence="1" type="ORF">E4100_00205</name>
</gene>
<evidence type="ECO:0000313" key="2">
    <source>
        <dbReference type="Proteomes" id="UP000298381"/>
    </source>
</evidence>
<dbReference type="RefSeq" id="WP_135269755.1">
    <property type="nucleotide sequence ID" value="NZ_SRIB01000001.1"/>
</dbReference>
<dbReference type="AlphaFoldDB" id="A0A4Z0D9P7"/>
<reference evidence="1 2" key="1">
    <citation type="submission" date="2019-03" db="EMBL/GenBank/DDBJ databases">
        <title>Draft genome sequence data and analysis of a Fermenting Bacterium, Soehngenia longevitae strain 1933PT, isolated from petroleum reservoir in Azerbaijan.</title>
        <authorList>
            <person name="Grouzdev D.S."/>
            <person name="Bidzhieva S.K."/>
            <person name="Sokolova D.S."/>
            <person name="Tourova T.P."/>
            <person name="Poltaraus A.B."/>
            <person name="Nazina T.N."/>
        </authorList>
    </citation>
    <scope>NUCLEOTIDE SEQUENCE [LARGE SCALE GENOMIC DNA]</scope>
    <source>
        <strain evidence="1 2">1933P</strain>
    </source>
</reference>
<keyword evidence="2" id="KW-1185">Reference proteome</keyword>
<dbReference type="Pfam" id="PF10719">
    <property type="entry name" value="ComFB"/>
    <property type="match status" value="1"/>
</dbReference>